<comment type="similarity">
    <text evidence="4">Belongs to the methyl-accepting chemotaxis (MCP) protein family.</text>
</comment>
<feature type="transmembrane region" description="Helical" evidence="6">
    <location>
        <begin position="213"/>
        <end position="238"/>
    </location>
</feature>
<proteinExistence type="inferred from homology"/>
<dbReference type="Pfam" id="PF00015">
    <property type="entry name" value="MCPsignal"/>
    <property type="match status" value="1"/>
</dbReference>
<evidence type="ECO:0000259" key="8">
    <source>
        <dbReference type="PROSITE" id="PS50192"/>
    </source>
</evidence>
<keyword evidence="6" id="KW-1133">Transmembrane helix</keyword>
<dbReference type="PROSITE" id="PS50885">
    <property type="entry name" value="HAMP"/>
    <property type="match status" value="1"/>
</dbReference>
<keyword evidence="6" id="KW-0472">Membrane</keyword>
<name>A0A2U3PUN0_9BRAD</name>
<feature type="domain" description="HAMP" evidence="9">
    <location>
        <begin position="235"/>
        <end position="288"/>
    </location>
</feature>
<gene>
    <name evidence="10" type="ORF">BRAD3257_1754</name>
</gene>
<dbReference type="Pfam" id="PF00672">
    <property type="entry name" value="HAMP"/>
    <property type="match status" value="1"/>
</dbReference>
<evidence type="ECO:0000256" key="1">
    <source>
        <dbReference type="ARBA" id="ARBA00004429"/>
    </source>
</evidence>
<evidence type="ECO:0000259" key="7">
    <source>
        <dbReference type="PROSITE" id="PS50111"/>
    </source>
</evidence>
<dbReference type="SMART" id="SM00304">
    <property type="entry name" value="HAMP"/>
    <property type="match status" value="1"/>
</dbReference>
<accession>A0A2U3PUN0</accession>
<dbReference type="SUPFAM" id="SSF158472">
    <property type="entry name" value="HAMP domain-like"/>
    <property type="match status" value="1"/>
</dbReference>
<dbReference type="RefSeq" id="WP_122401402.1">
    <property type="nucleotide sequence ID" value="NZ_LS398110.1"/>
</dbReference>
<dbReference type="InterPro" id="IPR003660">
    <property type="entry name" value="HAMP_dom"/>
</dbReference>
<evidence type="ECO:0000256" key="6">
    <source>
        <dbReference type="SAM" id="Phobius"/>
    </source>
</evidence>
<feature type="domain" description="T-SNARE coiled-coil homology" evidence="8">
    <location>
        <begin position="482"/>
        <end position="544"/>
    </location>
</feature>
<evidence type="ECO:0000313" key="10">
    <source>
        <dbReference type="EMBL" id="SPP92871.1"/>
    </source>
</evidence>
<keyword evidence="2" id="KW-0997">Cell inner membrane</keyword>
<dbReference type="PANTHER" id="PTHR32089">
    <property type="entry name" value="METHYL-ACCEPTING CHEMOTAXIS PROTEIN MCPB"/>
    <property type="match status" value="1"/>
</dbReference>
<dbReference type="GO" id="GO:0007165">
    <property type="term" value="P:signal transduction"/>
    <property type="evidence" value="ECO:0007669"/>
    <property type="project" value="UniProtKB-KW"/>
</dbReference>
<dbReference type="KEGG" id="bvz:BRAD3257_1754"/>
<dbReference type="PROSITE" id="PS50192">
    <property type="entry name" value="T_SNARE"/>
    <property type="match status" value="1"/>
</dbReference>
<dbReference type="Gene3D" id="1.10.287.950">
    <property type="entry name" value="Methyl-accepting chemotaxis protein"/>
    <property type="match status" value="1"/>
</dbReference>
<dbReference type="CDD" id="cd06225">
    <property type="entry name" value="HAMP"/>
    <property type="match status" value="1"/>
</dbReference>
<evidence type="ECO:0000259" key="9">
    <source>
        <dbReference type="PROSITE" id="PS50885"/>
    </source>
</evidence>
<dbReference type="PROSITE" id="PS50111">
    <property type="entry name" value="CHEMOTAXIS_TRANSDUC_2"/>
    <property type="match status" value="1"/>
</dbReference>
<protein>
    <submittedName>
        <fullName evidence="10">Methyl-accepting chemotaxis protein</fullName>
    </submittedName>
</protein>
<dbReference type="Gene3D" id="6.10.340.10">
    <property type="match status" value="1"/>
</dbReference>
<keyword evidence="6" id="KW-0812">Transmembrane</keyword>
<dbReference type="InterPro" id="IPR000727">
    <property type="entry name" value="T_SNARE_dom"/>
</dbReference>
<dbReference type="InterPro" id="IPR004089">
    <property type="entry name" value="MCPsignal_dom"/>
</dbReference>
<dbReference type="SUPFAM" id="SSF58104">
    <property type="entry name" value="Methyl-accepting chemotaxis protein (MCP) signaling domain"/>
    <property type="match status" value="1"/>
</dbReference>
<evidence type="ECO:0000313" key="11">
    <source>
        <dbReference type="Proteomes" id="UP000246085"/>
    </source>
</evidence>
<evidence type="ECO:0000256" key="5">
    <source>
        <dbReference type="PROSITE-ProRule" id="PRU00284"/>
    </source>
</evidence>
<organism evidence="10 11">
    <name type="scientific">Bradyrhizobium vignae</name>
    <dbReference type="NCBI Taxonomy" id="1549949"/>
    <lineage>
        <taxon>Bacteria</taxon>
        <taxon>Pseudomonadati</taxon>
        <taxon>Pseudomonadota</taxon>
        <taxon>Alphaproteobacteria</taxon>
        <taxon>Hyphomicrobiales</taxon>
        <taxon>Nitrobacteraceae</taxon>
        <taxon>Bradyrhizobium</taxon>
    </lineage>
</organism>
<feature type="domain" description="Methyl-accepting transducer" evidence="7">
    <location>
        <begin position="323"/>
        <end position="566"/>
    </location>
</feature>
<evidence type="ECO:0000256" key="3">
    <source>
        <dbReference type="ARBA" id="ARBA00023224"/>
    </source>
</evidence>
<dbReference type="SMART" id="SM00283">
    <property type="entry name" value="MA"/>
    <property type="match status" value="1"/>
</dbReference>
<evidence type="ECO:0000256" key="2">
    <source>
        <dbReference type="ARBA" id="ARBA00022519"/>
    </source>
</evidence>
<evidence type="ECO:0000256" key="4">
    <source>
        <dbReference type="ARBA" id="ARBA00029447"/>
    </source>
</evidence>
<reference evidence="10 11" key="1">
    <citation type="submission" date="2018-03" db="EMBL/GenBank/DDBJ databases">
        <authorList>
            <person name="Gully D."/>
        </authorList>
    </citation>
    <scope>NUCLEOTIDE SEQUENCE [LARGE SCALE GENOMIC DNA]</scope>
    <source>
        <strain evidence="10">ORS3257</strain>
    </source>
</reference>
<dbReference type="EMBL" id="LS398110">
    <property type="protein sequence ID" value="SPP92871.1"/>
    <property type="molecule type" value="Genomic_DNA"/>
</dbReference>
<dbReference type="PANTHER" id="PTHR32089:SF112">
    <property type="entry name" value="LYSOZYME-LIKE PROTEIN-RELATED"/>
    <property type="match status" value="1"/>
</dbReference>
<dbReference type="Proteomes" id="UP000246085">
    <property type="component" value="Chromosome BRAD3257"/>
</dbReference>
<sequence>MMKLMRNISIGTKLAISSLASTLLVGGLIFAGLKSNAVARATEDYAIAQSAVTQTAVEAKALVRTMEVAGRDVSLAKSTNDIQAAQRSVTERYQRTATIVDEILKLAQSQEVRDRAERMKTVARTFSDGVAEIASIRSEMMAIGGETGAGAPQPAASSQAAILEEKSAGIAKTRTIPAADELVSIAGEIADSSKNQALDAIVSSRQKMALVEVGSLVVGVVVALLLIGACIFSIVTIARPLQALAAGMRELADGNFSVVLPGLDRKDEIGGIAAAVEAFKLKADQVAREEAAAKTQQENLAAVQRKADMNRLADQFEAAVGEIVETVSSTSSQLEASAGILSHSTERAQQMTIVVAGASEEASTNVQSVASAAEELSSSVNEIGRQVQQSARMAGEAVGQARSTTERVSELSKAAARIGDVVELINTIAGQTNLLALNATIEAARAGDAGRGFAVVATEVKALAEQTAKATGEIGQQISGIQAATEESVVAIRDISGTIERLSEISSAIATAVEQQNAATQEISRNAQQAAQGTQQVSGNIGEVQQTATETGSASSQVLAASKSLSRDSNRLKEQVGRFLSTVRAA</sequence>
<comment type="subcellular location">
    <subcellularLocation>
        <location evidence="1">Cell inner membrane</location>
        <topology evidence="1">Multi-pass membrane protein</topology>
    </subcellularLocation>
</comment>
<keyword evidence="3 5" id="KW-0807">Transducer</keyword>
<dbReference type="GO" id="GO:0005886">
    <property type="term" value="C:plasma membrane"/>
    <property type="evidence" value="ECO:0007669"/>
    <property type="project" value="UniProtKB-SubCell"/>
</dbReference>
<dbReference type="AlphaFoldDB" id="A0A2U3PUN0"/>
<keyword evidence="2" id="KW-1003">Cell membrane</keyword>